<dbReference type="OrthoDB" id="5081713at2759"/>
<keyword evidence="3" id="KW-1185">Reference proteome</keyword>
<feature type="compositionally biased region" description="Basic and acidic residues" evidence="1">
    <location>
        <begin position="582"/>
        <end position="592"/>
    </location>
</feature>
<feature type="compositionally biased region" description="Polar residues" evidence="1">
    <location>
        <begin position="572"/>
        <end position="581"/>
    </location>
</feature>
<reference evidence="2 3" key="1">
    <citation type="submission" date="2017-10" db="EMBL/GenBank/DDBJ databases">
        <title>Comparative genomics in systemic dimorphic fungi from Ajellomycetaceae.</title>
        <authorList>
            <person name="Munoz J.F."/>
            <person name="Mcewen J.G."/>
            <person name="Clay O.K."/>
            <person name="Cuomo C.A."/>
        </authorList>
    </citation>
    <scope>NUCLEOTIDE SEQUENCE [LARGE SCALE GENOMIC DNA]</scope>
    <source>
        <strain evidence="2 3">UAMH130</strain>
    </source>
</reference>
<organism evidence="2 3">
    <name type="scientific">Blastomyces parvus</name>
    <dbReference type="NCBI Taxonomy" id="2060905"/>
    <lineage>
        <taxon>Eukaryota</taxon>
        <taxon>Fungi</taxon>
        <taxon>Dikarya</taxon>
        <taxon>Ascomycota</taxon>
        <taxon>Pezizomycotina</taxon>
        <taxon>Eurotiomycetes</taxon>
        <taxon>Eurotiomycetidae</taxon>
        <taxon>Onygenales</taxon>
        <taxon>Ajellomycetaceae</taxon>
        <taxon>Blastomyces</taxon>
    </lineage>
</organism>
<evidence type="ECO:0000256" key="1">
    <source>
        <dbReference type="SAM" id="MobiDB-lite"/>
    </source>
</evidence>
<dbReference type="AlphaFoldDB" id="A0A2B7X2R6"/>
<evidence type="ECO:0000313" key="3">
    <source>
        <dbReference type="Proteomes" id="UP000224080"/>
    </source>
</evidence>
<dbReference type="STRING" id="2060905.A0A2B7X2R6"/>
<feature type="compositionally biased region" description="Basic and acidic residues" evidence="1">
    <location>
        <begin position="445"/>
        <end position="466"/>
    </location>
</feature>
<gene>
    <name evidence="2" type="ORF">GX51_04185</name>
</gene>
<dbReference type="EMBL" id="PDNC01000051">
    <property type="protein sequence ID" value="PGH03150.1"/>
    <property type="molecule type" value="Genomic_DNA"/>
</dbReference>
<feature type="compositionally biased region" description="Polar residues" evidence="1">
    <location>
        <begin position="525"/>
        <end position="539"/>
    </location>
</feature>
<evidence type="ECO:0000313" key="2">
    <source>
        <dbReference type="EMBL" id="PGH03150.1"/>
    </source>
</evidence>
<protein>
    <submittedName>
        <fullName evidence="2">Uncharacterized protein</fullName>
    </submittedName>
</protein>
<feature type="compositionally biased region" description="Low complexity" evidence="1">
    <location>
        <begin position="612"/>
        <end position="627"/>
    </location>
</feature>
<sequence>MPPDKPHINRADLERDGMVYDEGVFSEHASGDVSLSLPAHVEAYRQALLDFSGLGSAYSKPSIPGSFLVPNIQHNPATLFLMTPDDRQRTDHCSSLSKKARDLTTAYASDHEWESLLEEIFKEYKSVSPNSRDQQEKNILWDDTKKYVEKCPKPNFTYGYPIIRNIPRALRSTEAVTNFSLLPLRELRSAGLISSPVGTLFTFPAPEKLICFPWAVVELQSYRPFAIVHSYAQAANGALAALRLYEELSTRATGSYDSIPPVVAFTCVGAEIRVWLAYSEINKGHKMVCIWQHSLCQTRGILEASAIVENMVLWSSRVWKPKISGYISRIRQNNPELFTFSHAPKPEILSLRSNPFEASLRFVLPESSMVGFGAQCPPRPKSSNPDPAAYNSIFTSGEDSSAPKGNDPNLGAGKDQLAKFTANTAEGPIKTERDRRKPVVRLPKVNRDEIRGSKQNQETDRPRPSRADPATGSIIVTEEHTSHNALGNTHKLGRDSVPESTVALEKLSERINSLGLDKSMQTAIGIQSTGKDKSSQASDVTVGGTDKQSQENHPGGPQATNLEKQLLPPSAIDNSDTAVNSDSRREQRDGTVERNLIPSVERSEHDRPHAPNSVVANDDSAASAGSSKLDVHEGREALPEHNEEFHDSPEEPEPMIGTCPHYGTMVAESLQLLWGDELLKLKAVSKIILELQGLELLDVTWSVLELWVAQHANVPSPCGPLDKIIKELNDARASPDTIITPEQMWASEPGTMENIDKALQSILKSSEATLRNILKWAIECMDLLESLELCHILKLGELSCLELKRMDEEIIDFMLASVTPRQALLTRRGLMKPAGVPP</sequence>
<feature type="region of interest" description="Disordered" evidence="1">
    <location>
        <begin position="374"/>
        <end position="496"/>
    </location>
</feature>
<name>A0A2B7X2R6_9EURO</name>
<proteinExistence type="predicted"/>
<feature type="compositionally biased region" description="Basic and acidic residues" evidence="1">
    <location>
        <begin position="629"/>
        <end position="649"/>
    </location>
</feature>
<dbReference type="Proteomes" id="UP000224080">
    <property type="component" value="Unassembled WGS sequence"/>
</dbReference>
<feature type="region of interest" description="Disordered" evidence="1">
    <location>
        <begin position="525"/>
        <end position="653"/>
    </location>
</feature>
<comment type="caution">
    <text evidence="2">The sequence shown here is derived from an EMBL/GenBank/DDBJ whole genome shotgun (WGS) entry which is preliminary data.</text>
</comment>
<accession>A0A2B7X2R6</accession>